<dbReference type="InterPro" id="IPR008921">
    <property type="entry name" value="DNA_pol3_clamp-load_cplx_C"/>
</dbReference>
<evidence type="ECO:0000256" key="3">
    <source>
        <dbReference type="ARBA" id="ARBA00022840"/>
    </source>
</evidence>
<dbReference type="InterPro" id="IPR003959">
    <property type="entry name" value="ATPase_AAA_core"/>
</dbReference>
<dbReference type="FunFam" id="1.20.272.10:FF:000001">
    <property type="entry name" value="Putative AAA family ATPase"/>
    <property type="match status" value="1"/>
</dbReference>
<dbReference type="Pfam" id="PF16193">
    <property type="entry name" value="AAA_assoc_2"/>
    <property type="match status" value="1"/>
</dbReference>
<gene>
    <name evidence="6" type="ORF">Zmor_014269</name>
</gene>
<organism evidence="6 7">
    <name type="scientific">Zophobas morio</name>
    <dbReference type="NCBI Taxonomy" id="2755281"/>
    <lineage>
        <taxon>Eukaryota</taxon>
        <taxon>Metazoa</taxon>
        <taxon>Ecdysozoa</taxon>
        <taxon>Arthropoda</taxon>
        <taxon>Hexapoda</taxon>
        <taxon>Insecta</taxon>
        <taxon>Pterygota</taxon>
        <taxon>Neoptera</taxon>
        <taxon>Endopterygota</taxon>
        <taxon>Coleoptera</taxon>
        <taxon>Polyphaga</taxon>
        <taxon>Cucujiformia</taxon>
        <taxon>Tenebrionidae</taxon>
        <taxon>Zophobas</taxon>
    </lineage>
</organism>
<evidence type="ECO:0000256" key="4">
    <source>
        <dbReference type="SAM" id="MobiDB-lite"/>
    </source>
</evidence>
<keyword evidence="3" id="KW-0067">ATP-binding</keyword>
<dbReference type="Proteomes" id="UP001168821">
    <property type="component" value="Unassembled WGS sequence"/>
</dbReference>
<dbReference type="FunFam" id="3.40.50.300:FF:000345">
    <property type="entry name" value="AAA family ATPase"/>
    <property type="match status" value="1"/>
</dbReference>
<evidence type="ECO:0000259" key="5">
    <source>
        <dbReference type="SMART" id="SM00382"/>
    </source>
</evidence>
<dbReference type="InterPro" id="IPR027417">
    <property type="entry name" value="P-loop_NTPase"/>
</dbReference>
<dbReference type="GO" id="GO:0003677">
    <property type="term" value="F:DNA binding"/>
    <property type="evidence" value="ECO:0007669"/>
    <property type="project" value="InterPro"/>
</dbReference>
<keyword evidence="7" id="KW-1185">Reference proteome</keyword>
<dbReference type="InterPro" id="IPR021886">
    <property type="entry name" value="MgsA_C"/>
</dbReference>
<dbReference type="Gene3D" id="1.10.3710.10">
    <property type="entry name" value="DNA polymerase III clamp loader subunits, C-terminal domain"/>
    <property type="match status" value="1"/>
</dbReference>
<evidence type="ECO:0000313" key="7">
    <source>
        <dbReference type="Proteomes" id="UP001168821"/>
    </source>
</evidence>
<dbReference type="InterPro" id="IPR003593">
    <property type="entry name" value="AAA+_ATPase"/>
</dbReference>
<dbReference type="Pfam" id="PF12002">
    <property type="entry name" value="MgsA_C"/>
    <property type="match status" value="1"/>
</dbReference>
<dbReference type="GO" id="GO:0005524">
    <property type="term" value="F:ATP binding"/>
    <property type="evidence" value="ECO:0007669"/>
    <property type="project" value="UniProtKB-KW"/>
</dbReference>
<feature type="region of interest" description="Disordered" evidence="4">
    <location>
        <begin position="41"/>
        <end position="101"/>
    </location>
</feature>
<dbReference type="CDD" id="cd00009">
    <property type="entry name" value="AAA"/>
    <property type="match status" value="1"/>
</dbReference>
<dbReference type="Gene3D" id="1.10.8.60">
    <property type="match status" value="1"/>
</dbReference>
<dbReference type="GO" id="GO:0006261">
    <property type="term" value="P:DNA-templated DNA replication"/>
    <property type="evidence" value="ECO:0007669"/>
    <property type="project" value="TreeGrafter"/>
</dbReference>
<keyword evidence="2" id="KW-0547">Nucleotide-binding</keyword>
<dbReference type="EMBL" id="JALNTZ010000004">
    <property type="protein sequence ID" value="KAJ3655130.1"/>
    <property type="molecule type" value="Genomic_DNA"/>
</dbReference>
<dbReference type="PANTHER" id="PTHR13779:SF7">
    <property type="entry name" value="ATPASE WRNIP1"/>
    <property type="match status" value="1"/>
</dbReference>
<comment type="caution">
    <text evidence="6">The sequence shown here is derived from an EMBL/GenBank/DDBJ whole genome shotgun (WGS) entry which is preliminary data.</text>
</comment>
<dbReference type="Gene3D" id="3.40.50.300">
    <property type="entry name" value="P-loop containing nucleotide triphosphate hydrolases"/>
    <property type="match status" value="1"/>
</dbReference>
<dbReference type="InterPro" id="IPR032423">
    <property type="entry name" value="AAA_assoc_2"/>
</dbReference>
<dbReference type="AlphaFoldDB" id="A0AA38MFJ5"/>
<proteinExistence type="inferred from homology"/>
<dbReference type="GO" id="GO:0016887">
    <property type="term" value="F:ATP hydrolysis activity"/>
    <property type="evidence" value="ECO:0007669"/>
    <property type="project" value="InterPro"/>
</dbReference>
<dbReference type="Pfam" id="PF00004">
    <property type="entry name" value="AAA"/>
    <property type="match status" value="1"/>
</dbReference>
<dbReference type="GO" id="GO:0000731">
    <property type="term" value="P:DNA synthesis involved in DNA repair"/>
    <property type="evidence" value="ECO:0007669"/>
    <property type="project" value="TreeGrafter"/>
</dbReference>
<dbReference type="PANTHER" id="PTHR13779">
    <property type="entry name" value="WERNER HELICASE-INTERACTING PROTEIN 1 FAMILY MEMBER"/>
    <property type="match status" value="1"/>
</dbReference>
<dbReference type="CDD" id="cd18139">
    <property type="entry name" value="HLD_clamp_RarA"/>
    <property type="match status" value="1"/>
</dbReference>
<evidence type="ECO:0000313" key="6">
    <source>
        <dbReference type="EMBL" id="KAJ3655130.1"/>
    </source>
</evidence>
<dbReference type="InterPro" id="IPR051314">
    <property type="entry name" value="AAA_ATPase_RarA/MGS1/WRNIP1"/>
</dbReference>
<comment type="similarity">
    <text evidence="1">Belongs to the AAA ATPase family. RarA/MGS1/WRNIP1 subfamily.</text>
</comment>
<evidence type="ECO:0000256" key="1">
    <source>
        <dbReference type="ARBA" id="ARBA00008959"/>
    </source>
</evidence>
<evidence type="ECO:0000256" key="2">
    <source>
        <dbReference type="ARBA" id="ARBA00022741"/>
    </source>
</evidence>
<dbReference type="GO" id="GO:0017116">
    <property type="term" value="F:single-stranded DNA helicase activity"/>
    <property type="evidence" value="ECO:0007669"/>
    <property type="project" value="TreeGrafter"/>
</dbReference>
<feature type="domain" description="AAA+ ATPase" evidence="5">
    <location>
        <begin position="177"/>
        <end position="299"/>
    </location>
</feature>
<dbReference type="Gene3D" id="1.20.272.10">
    <property type="match status" value="1"/>
</dbReference>
<dbReference type="SUPFAM" id="SSF52540">
    <property type="entry name" value="P-loop containing nucleoside triphosphate hydrolases"/>
    <property type="match status" value="1"/>
</dbReference>
<dbReference type="GO" id="GO:0005634">
    <property type="term" value="C:nucleus"/>
    <property type="evidence" value="ECO:0007669"/>
    <property type="project" value="TreeGrafter"/>
</dbReference>
<accession>A0AA38MFJ5</accession>
<dbReference type="SMART" id="SM00382">
    <property type="entry name" value="AAA"/>
    <property type="match status" value="1"/>
</dbReference>
<reference evidence="6" key="1">
    <citation type="journal article" date="2023" name="G3 (Bethesda)">
        <title>Whole genome assemblies of Zophobas morio and Tenebrio molitor.</title>
        <authorList>
            <person name="Kaur S."/>
            <person name="Stinson S.A."/>
            <person name="diCenzo G.C."/>
        </authorList>
    </citation>
    <scope>NUCLEOTIDE SEQUENCE</scope>
    <source>
        <strain evidence="6">QUZm001</strain>
    </source>
</reference>
<name>A0AA38MFJ5_9CUCU</name>
<protein>
    <recommendedName>
        <fullName evidence="5">AAA+ ATPase domain-containing protein</fullName>
    </recommendedName>
</protein>
<sequence length="550" mass="60726">MDNTTENTESFCPICEKTFPMSEIEQHVNKCIFLNSADSEEIPKRKRSPSPVLPQNFNRKSRGPQSKVDLISPSKKQKVETKTEKQPTTPRNNKTKSNKSLVVNELKPSITVTKATVANNIASATSTKASAVEKPKDNSFSIPLAKQLQPKSLDDFIGQNHVLGENTVLRALLEKGDIPNMILWGPPGCGKTSLSGVIQGICKSNPTKLKFVSLCAATAGVKDVQNVVSAAKLQQKFGCRTVLFMDEIHRFNKKQQDIFLLHVEKGDIVLIGATTENPSFTINSALLSRCRVIVMQKLEPDSLYSIIERAARNLEVKIIDDPNISLQEGQCDSIAVQADALKWLADISDGDARIALGNLQLVLQFHETKSKVVTIEDIKEKIKKSHLLYDRKGEEHYNIISAMHKSIRGSDVNAALYWTTRMIVSGEDPLYVARRMVRAASEDIGNADPTALMLAVNTMQGCQLLGKPECDVLLAQCAIYLARAPKSREADSALAKAKQVIASCQGLQPSVPLHLRNAPTRLMKDLGYGKFTGSQMYFMPPELHNVNFFN</sequence>
<dbReference type="GO" id="GO:0008047">
    <property type="term" value="F:enzyme activator activity"/>
    <property type="evidence" value="ECO:0007669"/>
    <property type="project" value="TreeGrafter"/>
</dbReference>
<dbReference type="SUPFAM" id="SSF48019">
    <property type="entry name" value="post-AAA+ oligomerization domain-like"/>
    <property type="match status" value="1"/>
</dbReference>